<evidence type="ECO:0000313" key="2">
    <source>
        <dbReference type="Proteomes" id="UP000281332"/>
    </source>
</evidence>
<reference evidence="1 2" key="1">
    <citation type="submission" date="2018-11" db="EMBL/GenBank/DDBJ databases">
        <title>Whole genome sequencing of Pantoea sp. RIT388.</title>
        <authorList>
            <person name="Gan H.M."/>
            <person name="Hudson A.O."/>
        </authorList>
    </citation>
    <scope>NUCLEOTIDE SEQUENCE [LARGE SCALE GENOMIC DNA]</scope>
    <source>
        <strain evidence="1 2">RIT388</strain>
    </source>
</reference>
<dbReference type="RefSeq" id="WP_123800863.1">
    <property type="nucleotide sequence ID" value="NZ_RMVG01000006.1"/>
</dbReference>
<sequence length="164" mass="19059">MKRRTIISLAAILFVLTLSAIIAQYFIYYTDTYPFRCSTFTRYDLSRRDGARKEFTITQDLRFINKNSGYLLLNGQVTDDDKVTTLNRRINLIHGGKVDYETYRYRIDKIITSATDNTPDALFNKLLAELTLDSSYLQIDVIQVDKKSYLIGGPLSYLFTCQRY</sequence>
<gene>
    <name evidence="1" type="ORF">BBB56_10325</name>
</gene>
<protein>
    <submittedName>
        <fullName evidence="1">Uncharacterized protein</fullName>
    </submittedName>
</protein>
<dbReference type="InterPro" id="IPR031854">
    <property type="entry name" value="FidL-like"/>
</dbReference>
<dbReference type="EMBL" id="RMVG01000006">
    <property type="protein sequence ID" value="RPE01256.1"/>
    <property type="molecule type" value="Genomic_DNA"/>
</dbReference>
<dbReference type="Pfam" id="PF15941">
    <property type="entry name" value="FidL_like"/>
    <property type="match status" value="1"/>
</dbReference>
<evidence type="ECO:0000313" key="1">
    <source>
        <dbReference type="EMBL" id="RPE01256.1"/>
    </source>
</evidence>
<dbReference type="Proteomes" id="UP000281332">
    <property type="component" value="Unassembled WGS sequence"/>
</dbReference>
<keyword evidence="2" id="KW-1185">Reference proteome</keyword>
<proteinExistence type="predicted"/>
<comment type="caution">
    <text evidence="1">The sequence shown here is derived from an EMBL/GenBank/DDBJ whole genome shotgun (WGS) entry which is preliminary data.</text>
</comment>
<name>A0A3N4NZA3_9GAMM</name>
<accession>A0A3N4NZA3</accession>
<organism evidence="1 2">
    <name type="scientific">Candidatus Pantoea deserta</name>
    <dbReference type="NCBI Taxonomy" id="1869313"/>
    <lineage>
        <taxon>Bacteria</taxon>
        <taxon>Pseudomonadati</taxon>
        <taxon>Pseudomonadota</taxon>
        <taxon>Gammaproteobacteria</taxon>
        <taxon>Enterobacterales</taxon>
        <taxon>Erwiniaceae</taxon>
        <taxon>Pantoea</taxon>
    </lineage>
</organism>
<dbReference type="OrthoDB" id="6605300at2"/>
<dbReference type="AlphaFoldDB" id="A0A3N4NZA3"/>